<gene>
    <name evidence="2" type="ORF">GCM10008961_12740</name>
</gene>
<evidence type="ECO:0000256" key="1">
    <source>
        <dbReference type="SAM" id="MobiDB-lite"/>
    </source>
</evidence>
<dbReference type="EMBL" id="BMQO01000003">
    <property type="protein sequence ID" value="GGS22699.1"/>
    <property type="molecule type" value="Genomic_DNA"/>
</dbReference>
<organism evidence="2 3">
    <name type="scientific">Deinococcus knuensis</name>
    <dbReference type="NCBI Taxonomy" id="1837380"/>
    <lineage>
        <taxon>Bacteria</taxon>
        <taxon>Thermotogati</taxon>
        <taxon>Deinococcota</taxon>
        <taxon>Deinococci</taxon>
        <taxon>Deinococcales</taxon>
        <taxon>Deinococcaceae</taxon>
        <taxon>Deinococcus</taxon>
    </lineage>
</organism>
<reference evidence="3" key="1">
    <citation type="journal article" date="2019" name="Int. J. Syst. Evol. Microbiol.">
        <title>The Global Catalogue of Microorganisms (GCM) 10K type strain sequencing project: providing services to taxonomists for standard genome sequencing and annotation.</title>
        <authorList>
            <consortium name="The Broad Institute Genomics Platform"/>
            <consortium name="The Broad Institute Genome Sequencing Center for Infectious Disease"/>
            <person name="Wu L."/>
            <person name="Ma J."/>
        </authorList>
    </citation>
    <scope>NUCLEOTIDE SEQUENCE [LARGE SCALE GENOMIC DNA]</scope>
    <source>
        <strain evidence="3">JCM 31406</strain>
    </source>
</reference>
<name>A0ABQ2SDM3_9DEIO</name>
<sequence length="65" mass="6557">MPVGQAVTATMCAMGELLERTDAAGREVAGGGRRGTADIRRAGAGAPAEGSGRREGQAGGRFRRA</sequence>
<feature type="region of interest" description="Disordered" evidence="1">
    <location>
        <begin position="24"/>
        <end position="65"/>
    </location>
</feature>
<proteinExistence type="predicted"/>
<evidence type="ECO:0000313" key="3">
    <source>
        <dbReference type="Proteomes" id="UP000620633"/>
    </source>
</evidence>
<keyword evidence="3" id="KW-1185">Reference proteome</keyword>
<comment type="caution">
    <text evidence="2">The sequence shown here is derived from an EMBL/GenBank/DDBJ whole genome shotgun (WGS) entry which is preliminary data.</text>
</comment>
<accession>A0ABQ2SDM3</accession>
<protein>
    <submittedName>
        <fullName evidence="2">Uncharacterized protein</fullName>
    </submittedName>
</protein>
<dbReference type="Proteomes" id="UP000620633">
    <property type="component" value="Unassembled WGS sequence"/>
</dbReference>
<evidence type="ECO:0000313" key="2">
    <source>
        <dbReference type="EMBL" id="GGS22699.1"/>
    </source>
</evidence>